<feature type="disulfide bond" evidence="5">
    <location>
        <begin position="583"/>
        <end position="593"/>
    </location>
</feature>
<feature type="transmembrane region" description="Helical" evidence="7">
    <location>
        <begin position="453"/>
        <end position="475"/>
    </location>
</feature>
<dbReference type="PANTHER" id="PTHR19331:SF468">
    <property type="entry name" value="SCAVENGER RECEPTOR CYSTEINE-RICH TYPE 1 PROTEIN M160"/>
    <property type="match status" value="1"/>
</dbReference>
<protein>
    <submittedName>
        <fullName evidence="11">Antigen WC1.1-like</fullName>
    </submittedName>
</protein>
<dbReference type="GO" id="GO:0009897">
    <property type="term" value="C:external side of plasma membrane"/>
    <property type="evidence" value="ECO:0007669"/>
    <property type="project" value="TreeGrafter"/>
</dbReference>
<reference evidence="11" key="1">
    <citation type="submission" date="2025-08" db="UniProtKB">
        <authorList>
            <consortium name="RefSeq"/>
        </authorList>
    </citation>
    <scope>IDENTIFICATION</scope>
    <source>
        <tissue evidence="11">Blood</tissue>
    </source>
</reference>
<dbReference type="FunFam" id="3.10.250.10:FF:000009">
    <property type="entry name" value="WC1"/>
    <property type="match status" value="3"/>
</dbReference>
<keyword evidence="7" id="KW-1133">Transmembrane helix</keyword>
<evidence type="ECO:0000313" key="11">
    <source>
        <dbReference type="RefSeq" id="XP_010847680.1"/>
    </source>
</evidence>
<gene>
    <name evidence="11" type="primary">LOC104995500</name>
</gene>
<keyword evidence="7" id="KW-0812">Transmembrane</keyword>
<dbReference type="Proteomes" id="UP000515208">
    <property type="component" value="Unplaced"/>
</dbReference>
<dbReference type="Gene3D" id="3.10.250.10">
    <property type="entry name" value="SRCR-like domain"/>
    <property type="match status" value="5"/>
</dbReference>
<feature type="compositionally biased region" description="Basic and acidic residues" evidence="6">
    <location>
        <begin position="721"/>
        <end position="736"/>
    </location>
</feature>
<feature type="disulfide bond" evidence="5">
    <location>
        <begin position="539"/>
        <end position="603"/>
    </location>
</feature>
<evidence type="ECO:0000256" key="6">
    <source>
        <dbReference type="SAM" id="MobiDB-lite"/>
    </source>
</evidence>
<dbReference type="PROSITE" id="PS50287">
    <property type="entry name" value="SRCR_2"/>
    <property type="match status" value="5"/>
</dbReference>
<dbReference type="OrthoDB" id="536948at2759"/>
<dbReference type="RefSeq" id="XP_010847680.1">
    <property type="nucleotide sequence ID" value="XM_010849378.1"/>
</dbReference>
<evidence type="ECO:0000256" key="3">
    <source>
        <dbReference type="ARBA" id="ARBA00023157"/>
    </source>
</evidence>
<feature type="disulfide bond" evidence="5">
    <location>
        <begin position="52"/>
        <end position="116"/>
    </location>
</feature>
<dbReference type="InterPro" id="IPR036772">
    <property type="entry name" value="SRCR-like_dom_sf"/>
</dbReference>
<dbReference type="SUPFAM" id="SSF56487">
    <property type="entry name" value="SRCR-like"/>
    <property type="match status" value="5"/>
</dbReference>
<feature type="region of interest" description="Disordered" evidence="6">
    <location>
        <begin position="721"/>
        <end position="824"/>
    </location>
</feature>
<accession>A0A6P3I9X9</accession>
<feature type="domain" description="SRCR" evidence="9">
    <location>
        <begin position="369"/>
        <end position="466"/>
    </location>
</feature>
<feature type="domain" description="SRCR" evidence="9">
    <location>
        <begin position="235"/>
        <end position="333"/>
    </location>
</feature>
<dbReference type="Pfam" id="PF00530">
    <property type="entry name" value="SRCR"/>
    <property type="match status" value="5"/>
</dbReference>
<name>A0A6P3I9X9_BISBB</name>
<proteinExistence type="predicted"/>
<evidence type="ECO:0000256" key="7">
    <source>
        <dbReference type="SAM" id="Phobius"/>
    </source>
</evidence>
<feature type="chain" id="PRO_5027654715" evidence="8">
    <location>
        <begin position="22"/>
        <end position="824"/>
    </location>
</feature>
<feature type="domain" description="SRCR" evidence="9">
    <location>
        <begin position="514"/>
        <end position="614"/>
    </location>
</feature>
<feature type="disulfide bond" evidence="5">
    <location>
        <begin position="438"/>
        <end position="448"/>
    </location>
</feature>
<dbReference type="PANTHER" id="PTHR19331">
    <property type="entry name" value="SCAVENGER RECEPTOR DOMAIN-CONTAINING"/>
    <property type="match status" value="1"/>
</dbReference>
<feature type="disulfide bond" evidence="5">
    <location>
        <begin position="302"/>
        <end position="312"/>
    </location>
</feature>
<keyword evidence="3 5" id="KW-1015">Disulfide bond</keyword>
<dbReference type="PRINTS" id="PR00258">
    <property type="entry name" value="SPERACTRCPTR"/>
</dbReference>
<keyword evidence="1 8" id="KW-0732">Signal</keyword>
<keyword evidence="4" id="KW-0325">Glycoprotein</keyword>
<evidence type="ECO:0000313" key="10">
    <source>
        <dbReference type="Proteomes" id="UP000515208"/>
    </source>
</evidence>
<feature type="disulfide bond" evidence="5">
    <location>
        <begin position="96"/>
        <end position="106"/>
    </location>
</feature>
<keyword evidence="10" id="KW-1185">Reference proteome</keyword>
<organism evidence="10 11">
    <name type="scientific">Bison bison bison</name>
    <name type="common">North American plains bison</name>
    <dbReference type="NCBI Taxonomy" id="43346"/>
    <lineage>
        <taxon>Eukaryota</taxon>
        <taxon>Metazoa</taxon>
        <taxon>Chordata</taxon>
        <taxon>Craniata</taxon>
        <taxon>Vertebrata</taxon>
        <taxon>Euteleostomi</taxon>
        <taxon>Mammalia</taxon>
        <taxon>Eutheria</taxon>
        <taxon>Laurasiatheria</taxon>
        <taxon>Artiodactyla</taxon>
        <taxon>Ruminantia</taxon>
        <taxon>Pecora</taxon>
        <taxon>Bovidae</taxon>
        <taxon>Bovinae</taxon>
        <taxon>Bison</taxon>
    </lineage>
</organism>
<evidence type="ECO:0000256" key="2">
    <source>
        <dbReference type="ARBA" id="ARBA00022737"/>
    </source>
</evidence>
<feature type="disulfide bond" evidence="5">
    <location>
        <begin position="199"/>
        <end position="209"/>
    </location>
</feature>
<evidence type="ECO:0000256" key="4">
    <source>
        <dbReference type="ARBA" id="ARBA00023180"/>
    </source>
</evidence>
<dbReference type="GeneID" id="104995500"/>
<keyword evidence="7" id="KW-0472">Membrane</keyword>
<dbReference type="SMART" id="SM00202">
    <property type="entry name" value="SR"/>
    <property type="match status" value="5"/>
</dbReference>
<dbReference type="FunFam" id="3.10.250.10:FF:000004">
    <property type="entry name" value="Scavenger receptor cysteine-rich type 1 protein M130"/>
    <property type="match status" value="2"/>
</dbReference>
<comment type="caution">
    <text evidence="5">Lacks conserved residue(s) required for the propagation of feature annotation.</text>
</comment>
<evidence type="ECO:0000256" key="8">
    <source>
        <dbReference type="SAM" id="SignalP"/>
    </source>
</evidence>
<evidence type="ECO:0000256" key="1">
    <source>
        <dbReference type="ARBA" id="ARBA00022729"/>
    </source>
</evidence>
<sequence>MNGHYFLQGLVSLLFSVLSRAQGSRQLRLVDGGSPCAGRVEILDRSSWGTICDDGWDLDDARVVCRQLGCGEALDATVSSSFGAGSGPIWLDNVRCTGKESHVWRCPSRGWGKHYCDHSEDAGVICSGFVRLAGGDGPCSGRVEVHSGEAWIPVSDGNFKLSTAQVICAELGCGKAVSVLGHMPFRESNGRVWAEEFRCEGEEPKLWSCPRVPCPGGTCHHSGAAQVVCSVYTDIRLMKNGTSSCEGQVEMNISGQWRVLCASHWSLANANVVCHQLGCGVAISTPNRAEGSDQLWKAWFHCSGTESFLWKCPVTALGVPDCSHGNTASVICSGNQTQVLPQCNDSVSEPAGSAASEESAPNCSDSRQLRLVDGGGPCAGRVEILDQGSWGTICDDGWDLDDARVVCRQLGCGEALNATRSAHFGAGSGPIWLDDLNCTGKESHVWRCPSRGWGGMTVLFTLIVCVCVCCFEFVFISISFNSYVYVFSVFCSLFAGRRPKSCPTAAPCTDREKLRLRGGDSECSGRVEVWHSGSWGTVCDDSWSLAEAEVVCQQLGCGRALEALRAAAFGPGNGSIWLDEVRCWGRESSLWDCAAEPWGQSDCKHEQDAGVRCSGARTTLPLTTAGTKTTSNPLPGIFSLPGVLCLFLGALLFLVLVILVTQLLRWRAERRALSSYEESLAEAVYEELDDFVTRKESLLGSPGFLSDDSVIKLPYYTRDGEEYSDYRSEPDQRTDVPAENYDDAEEVSVPGTLPASQGSEEKVPPEKEDGVRSSQKGSSLNFSREVADPGEGEESPWLLQGKKGDPEYDDVELSTLGTPPVTFP</sequence>
<dbReference type="AlphaFoldDB" id="A0A6P3I9X9"/>
<feature type="disulfide bond" evidence="5">
    <location>
        <begin position="65"/>
        <end position="126"/>
    </location>
</feature>
<feature type="compositionally biased region" description="Polar residues" evidence="6">
    <location>
        <begin position="772"/>
        <end position="782"/>
    </location>
</feature>
<feature type="domain" description="SRCR" evidence="9">
    <location>
        <begin position="130"/>
        <end position="230"/>
    </location>
</feature>
<dbReference type="PROSITE" id="PS00420">
    <property type="entry name" value="SRCR_1"/>
    <property type="match status" value="3"/>
</dbReference>
<feature type="domain" description="SRCR" evidence="9">
    <location>
        <begin position="27"/>
        <end position="127"/>
    </location>
</feature>
<evidence type="ECO:0000256" key="5">
    <source>
        <dbReference type="PROSITE-ProRule" id="PRU00196"/>
    </source>
</evidence>
<evidence type="ECO:0000259" key="9">
    <source>
        <dbReference type="PROSITE" id="PS50287"/>
    </source>
</evidence>
<feature type="transmembrane region" description="Helical" evidence="7">
    <location>
        <begin position="638"/>
        <end position="661"/>
    </location>
</feature>
<dbReference type="InterPro" id="IPR001190">
    <property type="entry name" value="SRCR"/>
</dbReference>
<dbReference type="KEGG" id="bbis:104995500"/>
<keyword evidence="2" id="KW-0677">Repeat</keyword>
<feature type="disulfide bond" evidence="5">
    <location>
        <begin position="552"/>
        <end position="613"/>
    </location>
</feature>
<feature type="signal peptide" evidence="8">
    <location>
        <begin position="1"/>
        <end position="21"/>
    </location>
</feature>
<feature type="disulfide bond" evidence="5">
    <location>
        <begin position="168"/>
        <end position="229"/>
    </location>
</feature>
<feature type="compositionally biased region" description="Basic and acidic residues" evidence="6">
    <location>
        <begin position="759"/>
        <end position="771"/>
    </location>
</feature>